<accession>A0A0F9EQ12</accession>
<dbReference type="EMBL" id="LAZR01036018">
    <property type="protein sequence ID" value="KKL25958.1"/>
    <property type="molecule type" value="Genomic_DNA"/>
</dbReference>
<feature type="transmembrane region" description="Helical" evidence="1">
    <location>
        <begin position="12"/>
        <end position="35"/>
    </location>
</feature>
<keyword evidence="1" id="KW-1133">Transmembrane helix</keyword>
<keyword evidence="1" id="KW-0812">Transmembrane</keyword>
<protein>
    <recommendedName>
        <fullName evidence="3">Terminase large subunit gp17-like C-terminal domain-containing protein</fullName>
    </recommendedName>
</protein>
<evidence type="ECO:0008006" key="3">
    <source>
        <dbReference type="Google" id="ProtNLM"/>
    </source>
</evidence>
<name>A0A0F9EQ12_9ZZZZ</name>
<evidence type="ECO:0000313" key="2">
    <source>
        <dbReference type="EMBL" id="KKL25958.1"/>
    </source>
</evidence>
<sequence length="259" mass="28825">MTEITVAMDDLVMIFMIGGLVGMWVAFGGAIYFMFDVKGSTHVRHDPGPWDYYVAGVDAGFDHPTVLRVHACRLGSMRSHVVAEYNERGTTSPEFVAHCKVAAEQYGPITFVYDPSAADLGQQLIVAGLDARKANHDVLPGIRCVQASLVYSDDKAPLMTMEPNMKGNLEYTTYKWRDGGVAGVEKPVKIDDDAVDADRYARMYIMEGRSGYVGMSYLGERPTPQRNIESAWADDVEHEVPERVALMDDPMWASSDERW</sequence>
<proteinExistence type="predicted"/>
<comment type="caution">
    <text evidence="2">The sequence shown here is derived from an EMBL/GenBank/DDBJ whole genome shotgun (WGS) entry which is preliminary data.</text>
</comment>
<gene>
    <name evidence="2" type="ORF">LCGC14_2400080</name>
</gene>
<reference evidence="2" key="1">
    <citation type="journal article" date="2015" name="Nature">
        <title>Complex archaea that bridge the gap between prokaryotes and eukaryotes.</title>
        <authorList>
            <person name="Spang A."/>
            <person name="Saw J.H."/>
            <person name="Jorgensen S.L."/>
            <person name="Zaremba-Niedzwiedzka K."/>
            <person name="Martijn J."/>
            <person name="Lind A.E."/>
            <person name="van Eijk R."/>
            <person name="Schleper C."/>
            <person name="Guy L."/>
            <person name="Ettema T.J."/>
        </authorList>
    </citation>
    <scope>NUCLEOTIDE SEQUENCE</scope>
</reference>
<dbReference type="Gene3D" id="3.30.420.280">
    <property type="match status" value="1"/>
</dbReference>
<keyword evidence="1" id="KW-0472">Membrane</keyword>
<evidence type="ECO:0000256" key="1">
    <source>
        <dbReference type="SAM" id="Phobius"/>
    </source>
</evidence>
<dbReference type="AlphaFoldDB" id="A0A0F9EQ12"/>
<organism evidence="2">
    <name type="scientific">marine sediment metagenome</name>
    <dbReference type="NCBI Taxonomy" id="412755"/>
    <lineage>
        <taxon>unclassified sequences</taxon>
        <taxon>metagenomes</taxon>
        <taxon>ecological metagenomes</taxon>
    </lineage>
</organism>